<dbReference type="PROSITE" id="PS50949">
    <property type="entry name" value="HTH_GNTR"/>
    <property type="match status" value="1"/>
</dbReference>
<dbReference type="InterPro" id="IPR036388">
    <property type="entry name" value="WH-like_DNA-bd_sf"/>
</dbReference>
<evidence type="ECO:0000313" key="6">
    <source>
        <dbReference type="EMBL" id="MFC5466785.1"/>
    </source>
</evidence>
<keyword evidence="7" id="KW-1185">Reference proteome</keyword>
<evidence type="ECO:0000313" key="7">
    <source>
        <dbReference type="Proteomes" id="UP001596147"/>
    </source>
</evidence>
<evidence type="ECO:0000256" key="4">
    <source>
        <dbReference type="ARBA" id="ARBA00023163"/>
    </source>
</evidence>
<dbReference type="CDD" id="cd07377">
    <property type="entry name" value="WHTH_GntR"/>
    <property type="match status" value="1"/>
</dbReference>
<dbReference type="Pfam" id="PF00392">
    <property type="entry name" value="GntR"/>
    <property type="match status" value="1"/>
</dbReference>
<evidence type="ECO:0000256" key="1">
    <source>
        <dbReference type="ARBA" id="ARBA00022491"/>
    </source>
</evidence>
<dbReference type="CDD" id="cd06267">
    <property type="entry name" value="PBP1_LacI_sugar_binding-like"/>
    <property type="match status" value="1"/>
</dbReference>
<accession>A0ABW0LLR1</accession>
<proteinExistence type="predicted"/>
<dbReference type="InterPro" id="IPR028082">
    <property type="entry name" value="Peripla_BP_I"/>
</dbReference>
<dbReference type="PANTHER" id="PTHR30146:SF95">
    <property type="entry name" value="RIBOSE OPERON REPRESSOR"/>
    <property type="match status" value="1"/>
</dbReference>
<dbReference type="SMART" id="SM00345">
    <property type="entry name" value="HTH_GNTR"/>
    <property type="match status" value="1"/>
</dbReference>
<dbReference type="PANTHER" id="PTHR30146">
    <property type="entry name" value="LACI-RELATED TRANSCRIPTIONAL REPRESSOR"/>
    <property type="match status" value="1"/>
</dbReference>
<dbReference type="Pfam" id="PF00532">
    <property type="entry name" value="Peripla_BP_1"/>
    <property type="match status" value="1"/>
</dbReference>
<dbReference type="SUPFAM" id="SSF53822">
    <property type="entry name" value="Periplasmic binding protein-like I"/>
    <property type="match status" value="1"/>
</dbReference>
<gene>
    <name evidence="6" type="ORF">ACFPM4_18845</name>
</gene>
<keyword evidence="4" id="KW-0804">Transcription</keyword>
<evidence type="ECO:0000259" key="5">
    <source>
        <dbReference type="PROSITE" id="PS50949"/>
    </source>
</evidence>
<dbReference type="Gene3D" id="1.10.10.10">
    <property type="entry name" value="Winged helix-like DNA-binding domain superfamily/Winged helix DNA-binding domain"/>
    <property type="match status" value="1"/>
</dbReference>
<feature type="domain" description="HTH gntR-type" evidence="5">
    <location>
        <begin position="4"/>
        <end position="72"/>
    </location>
</feature>
<dbReference type="InterPro" id="IPR000524">
    <property type="entry name" value="Tscrpt_reg_HTH_GntR"/>
</dbReference>
<keyword evidence="3" id="KW-0238">DNA-binding</keyword>
<evidence type="ECO:0000256" key="3">
    <source>
        <dbReference type="ARBA" id="ARBA00023125"/>
    </source>
</evidence>
<keyword evidence="1" id="KW-0678">Repressor</keyword>
<dbReference type="InterPro" id="IPR036390">
    <property type="entry name" value="WH_DNA-bd_sf"/>
</dbReference>
<organism evidence="6 7">
    <name type="scientific">Lederbergia graminis</name>
    <dbReference type="NCBI Taxonomy" id="735518"/>
    <lineage>
        <taxon>Bacteria</taxon>
        <taxon>Bacillati</taxon>
        <taxon>Bacillota</taxon>
        <taxon>Bacilli</taxon>
        <taxon>Bacillales</taxon>
        <taxon>Bacillaceae</taxon>
        <taxon>Lederbergia</taxon>
    </lineage>
</organism>
<keyword evidence="2" id="KW-0805">Transcription regulation</keyword>
<dbReference type="EMBL" id="JBHSMC010000029">
    <property type="protein sequence ID" value="MFC5466785.1"/>
    <property type="molecule type" value="Genomic_DNA"/>
</dbReference>
<sequence>MKKEPLYQQIQNIIKEQIQSGKLRLGDRVPSEKELMEEFHVSQITTKNALTGLAEEGIVVRIKGKGTFVAESDLLKSQQHYRQESNGLIGLILPTMKTKVEQELVNYIEKYTSQKGYQLLIKITRESQFEEADAIEMFQGIGVKGMIIFPTEKETYNEAILRLTLDKFPLVLVDRYLENIRTYSVSSDNRKGTFTAISHLLDKGHTHIGLISPIITNTVTEERTKGFEDAFIKNDIMVNKKLWLFLNFNNICFDKTPDIIKEFLMENPNITSLFVMNAELAIYTYEAIQAINKESNRHIELISFDSPGIIGSSYIEQDIDECSKQTINLLVEQIDGGYNPKRIFVPVRLKVENK</sequence>
<reference evidence="7" key="1">
    <citation type="journal article" date="2019" name="Int. J. Syst. Evol. Microbiol.">
        <title>The Global Catalogue of Microorganisms (GCM) 10K type strain sequencing project: providing services to taxonomists for standard genome sequencing and annotation.</title>
        <authorList>
            <consortium name="The Broad Institute Genomics Platform"/>
            <consortium name="The Broad Institute Genome Sequencing Center for Infectious Disease"/>
            <person name="Wu L."/>
            <person name="Ma J."/>
        </authorList>
    </citation>
    <scope>NUCLEOTIDE SEQUENCE [LARGE SCALE GENOMIC DNA]</scope>
    <source>
        <strain evidence="7">CGMCC 1.12237</strain>
    </source>
</reference>
<evidence type="ECO:0000256" key="2">
    <source>
        <dbReference type="ARBA" id="ARBA00023015"/>
    </source>
</evidence>
<dbReference type="SUPFAM" id="SSF46785">
    <property type="entry name" value="Winged helix' DNA-binding domain"/>
    <property type="match status" value="1"/>
</dbReference>
<dbReference type="Proteomes" id="UP001596147">
    <property type="component" value="Unassembled WGS sequence"/>
</dbReference>
<dbReference type="Gene3D" id="3.40.50.2300">
    <property type="match status" value="2"/>
</dbReference>
<dbReference type="InterPro" id="IPR001761">
    <property type="entry name" value="Peripla_BP/Lac1_sug-bd_dom"/>
</dbReference>
<name>A0ABW0LLR1_9BACI</name>
<comment type="caution">
    <text evidence="6">The sequence shown here is derived from an EMBL/GenBank/DDBJ whole genome shotgun (WGS) entry which is preliminary data.</text>
</comment>
<dbReference type="RefSeq" id="WP_382355253.1">
    <property type="nucleotide sequence ID" value="NZ_JBHSMC010000029.1"/>
</dbReference>
<dbReference type="PRINTS" id="PR00035">
    <property type="entry name" value="HTHGNTR"/>
</dbReference>
<protein>
    <submittedName>
        <fullName evidence="6">GntR family transcriptional regulator</fullName>
    </submittedName>
</protein>